<evidence type="ECO:0000313" key="2">
    <source>
        <dbReference type="EMBL" id="KAG9230708.1"/>
    </source>
</evidence>
<dbReference type="PANTHER" id="PTHR41813">
    <property type="entry name" value="REGULATOR PAB1642, PUTATIVE (AFU_ORTHOLOGUE AFUA_3G11955)-RELATED"/>
    <property type="match status" value="1"/>
</dbReference>
<proteinExistence type="predicted"/>
<keyword evidence="3" id="KW-1185">Reference proteome</keyword>
<evidence type="ECO:0000313" key="3">
    <source>
        <dbReference type="Proteomes" id="UP000824998"/>
    </source>
</evidence>
<dbReference type="CDD" id="cd19357">
    <property type="entry name" value="TenA_E_At3g16990-like"/>
    <property type="match status" value="1"/>
</dbReference>
<evidence type="ECO:0000259" key="1">
    <source>
        <dbReference type="Pfam" id="PF03070"/>
    </source>
</evidence>
<name>A0A9P7YB83_9HELO</name>
<reference evidence="2" key="1">
    <citation type="journal article" date="2021" name="IMA Fungus">
        <title>Genomic characterization of three marine fungi, including Emericellopsis atlantica sp. nov. with signatures of a generalist lifestyle and marine biomass degradation.</title>
        <authorList>
            <person name="Hagestad O.C."/>
            <person name="Hou L."/>
            <person name="Andersen J.H."/>
            <person name="Hansen E.H."/>
            <person name="Altermark B."/>
            <person name="Li C."/>
            <person name="Kuhnert E."/>
            <person name="Cox R.J."/>
            <person name="Crous P.W."/>
            <person name="Spatafora J.W."/>
            <person name="Lail K."/>
            <person name="Amirebrahimi M."/>
            <person name="Lipzen A."/>
            <person name="Pangilinan J."/>
            <person name="Andreopoulos W."/>
            <person name="Hayes R.D."/>
            <person name="Ng V."/>
            <person name="Grigoriev I.V."/>
            <person name="Jackson S.A."/>
            <person name="Sutton T.D.S."/>
            <person name="Dobson A.D.W."/>
            <person name="Rama T."/>
        </authorList>
    </citation>
    <scope>NUCLEOTIDE SEQUENCE</scope>
    <source>
        <strain evidence="2">TRa018bII</strain>
    </source>
</reference>
<protein>
    <recommendedName>
        <fullName evidence="1">Thiaminase-2/PQQC domain-containing protein</fullName>
    </recommendedName>
</protein>
<dbReference type="EMBL" id="MU251650">
    <property type="protein sequence ID" value="KAG9230708.1"/>
    <property type="molecule type" value="Genomic_DNA"/>
</dbReference>
<dbReference type="Gene3D" id="1.20.910.10">
    <property type="entry name" value="Heme oxygenase-like"/>
    <property type="match status" value="1"/>
</dbReference>
<accession>A0A9P7YB83</accession>
<dbReference type="InterPro" id="IPR053261">
    <property type="entry name" value="Polyketide-peptide_reg"/>
</dbReference>
<feature type="non-terminal residue" evidence="2">
    <location>
        <position position="1"/>
    </location>
</feature>
<dbReference type="GO" id="GO:0006772">
    <property type="term" value="P:thiamine metabolic process"/>
    <property type="evidence" value="ECO:0007669"/>
    <property type="project" value="UniProtKB-ARBA"/>
</dbReference>
<sequence>LTAYLITLDPPSFQTATTHPFLSHAGSGTLPPSTLSAWLAQDRLYAIAYIRFASQLVARCSLLLPPASSKSEAGRQDVLLAERVLDLLIDALTNVRREVRFFEATAQEYGLDLSSMATSDGLSGYRSLFETWGTEKVGNGMDGGVDRIVGLLPALVLLWGTEICYLTAWRHAASHIPPEADVETAEAAAKALWREFIPNWSSKEFEGFVERIGRLVDEVWGTAGGDVKGRMFAELEDVWRRVLGVERVFWPDV</sequence>
<dbReference type="Pfam" id="PF03070">
    <property type="entry name" value="TENA_THI-4"/>
    <property type="match status" value="1"/>
</dbReference>
<gene>
    <name evidence="2" type="ORF">BJ875DRAFT_519128</name>
</gene>
<dbReference type="InterPro" id="IPR004305">
    <property type="entry name" value="Thiaminase-2/PQQC"/>
</dbReference>
<dbReference type="InterPro" id="IPR016084">
    <property type="entry name" value="Haem_Oase-like_multi-hlx"/>
</dbReference>
<dbReference type="OrthoDB" id="37730at2759"/>
<feature type="domain" description="Thiaminase-2/PQQC" evidence="1">
    <location>
        <begin position="15"/>
        <end position="61"/>
    </location>
</feature>
<comment type="caution">
    <text evidence="2">The sequence shown here is derived from an EMBL/GenBank/DDBJ whole genome shotgun (WGS) entry which is preliminary data.</text>
</comment>
<dbReference type="SUPFAM" id="SSF48613">
    <property type="entry name" value="Heme oxygenase-like"/>
    <property type="match status" value="1"/>
</dbReference>
<dbReference type="PANTHER" id="PTHR41813:SF2">
    <property type="entry name" value="REGULATOR PAB1642, PUTATIVE (AFU_ORTHOLOGUE AFUA_3G11955)-RELATED"/>
    <property type="match status" value="1"/>
</dbReference>
<organism evidence="2 3">
    <name type="scientific">Amylocarpus encephaloides</name>
    <dbReference type="NCBI Taxonomy" id="45428"/>
    <lineage>
        <taxon>Eukaryota</taxon>
        <taxon>Fungi</taxon>
        <taxon>Dikarya</taxon>
        <taxon>Ascomycota</taxon>
        <taxon>Pezizomycotina</taxon>
        <taxon>Leotiomycetes</taxon>
        <taxon>Helotiales</taxon>
        <taxon>Helotiales incertae sedis</taxon>
        <taxon>Amylocarpus</taxon>
    </lineage>
</organism>
<dbReference type="Proteomes" id="UP000824998">
    <property type="component" value="Unassembled WGS sequence"/>
</dbReference>
<dbReference type="AlphaFoldDB" id="A0A9P7YB83"/>